<dbReference type="PANTHER" id="PTHR46592">
    <property type="entry name" value="RING-H2 FINGER PROTEIN ATL67"/>
    <property type="match status" value="1"/>
</dbReference>
<gene>
    <name evidence="2" type="ORF">LIER_13645</name>
</gene>
<dbReference type="Proteomes" id="UP001454036">
    <property type="component" value="Unassembled WGS sequence"/>
</dbReference>
<dbReference type="GO" id="GO:0016567">
    <property type="term" value="P:protein ubiquitination"/>
    <property type="evidence" value="ECO:0007669"/>
    <property type="project" value="InterPro"/>
</dbReference>
<name>A0AAV3PXQ6_LITER</name>
<dbReference type="PANTHER" id="PTHR46592:SF14">
    <property type="entry name" value="RING-TYPE DOMAIN-CONTAINING PROTEIN"/>
    <property type="match status" value="1"/>
</dbReference>
<accession>A0AAV3PXQ6</accession>
<keyword evidence="3" id="KW-1185">Reference proteome</keyword>
<sequence length="133" mass="13864">MSPASPPETANGVGLAIALSILVLISAIMLASYACVRVKSNDVSSSSTSTEDDQRLQSSLEVINIVAGLGLEKPMIEAYPKVILGQSRRLPCPNNGPCSINAKDIISATCPVCRNSPLASPLSDLLPLAFNGR</sequence>
<feature type="transmembrane region" description="Helical" evidence="1">
    <location>
        <begin position="12"/>
        <end position="36"/>
    </location>
</feature>
<keyword evidence="1" id="KW-0812">Transmembrane</keyword>
<keyword evidence="1" id="KW-1133">Transmembrane helix</keyword>
<evidence type="ECO:0000313" key="2">
    <source>
        <dbReference type="EMBL" id="GAA0156068.1"/>
    </source>
</evidence>
<reference evidence="2 3" key="1">
    <citation type="submission" date="2024-01" db="EMBL/GenBank/DDBJ databases">
        <title>The complete chloroplast genome sequence of Lithospermum erythrorhizon: insights into the phylogenetic relationship among Boraginaceae species and the maternal lineages of purple gromwells.</title>
        <authorList>
            <person name="Okada T."/>
            <person name="Watanabe K."/>
        </authorList>
    </citation>
    <scope>NUCLEOTIDE SEQUENCE [LARGE SCALE GENOMIC DNA]</scope>
</reference>
<dbReference type="GO" id="GO:0016740">
    <property type="term" value="F:transferase activity"/>
    <property type="evidence" value="ECO:0007669"/>
    <property type="project" value="InterPro"/>
</dbReference>
<evidence type="ECO:0000313" key="3">
    <source>
        <dbReference type="Proteomes" id="UP001454036"/>
    </source>
</evidence>
<keyword evidence="1" id="KW-0472">Membrane</keyword>
<proteinExistence type="predicted"/>
<dbReference type="InterPro" id="IPR044289">
    <property type="entry name" value="ATL67-70"/>
</dbReference>
<protein>
    <submittedName>
        <fullName evidence="2">Uncharacterized protein</fullName>
    </submittedName>
</protein>
<dbReference type="EMBL" id="BAABME010002778">
    <property type="protein sequence ID" value="GAA0156068.1"/>
    <property type="molecule type" value="Genomic_DNA"/>
</dbReference>
<evidence type="ECO:0000256" key="1">
    <source>
        <dbReference type="SAM" id="Phobius"/>
    </source>
</evidence>
<dbReference type="AlphaFoldDB" id="A0AAV3PXQ6"/>
<organism evidence="2 3">
    <name type="scientific">Lithospermum erythrorhizon</name>
    <name type="common">Purple gromwell</name>
    <name type="synonym">Lithospermum officinale var. erythrorhizon</name>
    <dbReference type="NCBI Taxonomy" id="34254"/>
    <lineage>
        <taxon>Eukaryota</taxon>
        <taxon>Viridiplantae</taxon>
        <taxon>Streptophyta</taxon>
        <taxon>Embryophyta</taxon>
        <taxon>Tracheophyta</taxon>
        <taxon>Spermatophyta</taxon>
        <taxon>Magnoliopsida</taxon>
        <taxon>eudicotyledons</taxon>
        <taxon>Gunneridae</taxon>
        <taxon>Pentapetalae</taxon>
        <taxon>asterids</taxon>
        <taxon>lamiids</taxon>
        <taxon>Boraginales</taxon>
        <taxon>Boraginaceae</taxon>
        <taxon>Boraginoideae</taxon>
        <taxon>Lithospermeae</taxon>
        <taxon>Lithospermum</taxon>
    </lineage>
</organism>
<comment type="caution">
    <text evidence="2">The sequence shown here is derived from an EMBL/GenBank/DDBJ whole genome shotgun (WGS) entry which is preliminary data.</text>
</comment>